<dbReference type="Proteomes" id="UP000499080">
    <property type="component" value="Unassembled WGS sequence"/>
</dbReference>
<reference evidence="2 3" key="1">
    <citation type="journal article" date="2019" name="Sci. Rep.">
        <title>Orb-weaving spider Araneus ventricosus genome elucidates the spidroin gene catalogue.</title>
        <authorList>
            <person name="Kono N."/>
            <person name="Nakamura H."/>
            <person name="Ohtoshi R."/>
            <person name="Moran D.A.P."/>
            <person name="Shinohara A."/>
            <person name="Yoshida Y."/>
            <person name="Fujiwara M."/>
            <person name="Mori M."/>
            <person name="Tomita M."/>
            <person name="Arakawa K."/>
        </authorList>
    </citation>
    <scope>NUCLEOTIDE SEQUENCE [LARGE SCALE GENOMIC DNA]</scope>
</reference>
<evidence type="ECO:0000313" key="3">
    <source>
        <dbReference type="Proteomes" id="UP000499080"/>
    </source>
</evidence>
<evidence type="ECO:0000256" key="1">
    <source>
        <dbReference type="SAM" id="MobiDB-lite"/>
    </source>
</evidence>
<dbReference type="EMBL" id="BGPR01297386">
    <property type="protein sequence ID" value="GBN58761.1"/>
    <property type="molecule type" value="Genomic_DNA"/>
</dbReference>
<sequence>MICIYQNINLDLMASRFASTRGFYGDGPRNLELVSDDKDDTGAATPSPNFRTTPAGGYLPSTNLTCTRHASKEVLPWNRVSNLEHTGPETETLSPGHRGLIRILTTS</sequence>
<organism evidence="2 3">
    <name type="scientific">Araneus ventricosus</name>
    <name type="common">Orbweaver spider</name>
    <name type="synonym">Epeira ventricosa</name>
    <dbReference type="NCBI Taxonomy" id="182803"/>
    <lineage>
        <taxon>Eukaryota</taxon>
        <taxon>Metazoa</taxon>
        <taxon>Ecdysozoa</taxon>
        <taxon>Arthropoda</taxon>
        <taxon>Chelicerata</taxon>
        <taxon>Arachnida</taxon>
        <taxon>Araneae</taxon>
        <taxon>Araneomorphae</taxon>
        <taxon>Entelegynae</taxon>
        <taxon>Araneoidea</taxon>
        <taxon>Araneidae</taxon>
        <taxon>Araneus</taxon>
    </lineage>
</organism>
<protein>
    <submittedName>
        <fullName evidence="2">Uncharacterized protein</fullName>
    </submittedName>
</protein>
<name>A0A4Y2Q5L8_ARAVE</name>
<proteinExistence type="predicted"/>
<accession>A0A4Y2Q5L8</accession>
<evidence type="ECO:0000313" key="2">
    <source>
        <dbReference type="EMBL" id="GBN58761.1"/>
    </source>
</evidence>
<feature type="region of interest" description="Disordered" evidence="1">
    <location>
        <begin position="33"/>
        <end position="58"/>
    </location>
</feature>
<keyword evidence="3" id="KW-1185">Reference proteome</keyword>
<gene>
    <name evidence="2" type="ORF">AVEN_27760_1</name>
</gene>
<comment type="caution">
    <text evidence="2">The sequence shown here is derived from an EMBL/GenBank/DDBJ whole genome shotgun (WGS) entry which is preliminary data.</text>
</comment>
<dbReference type="AlphaFoldDB" id="A0A4Y2Q5L8"/>